<dbReference type="Pfam" id="PF05191">
    <property type="entry name" value="ADK_lid"/>
    <property type="match status" value="1"/>
</dbReference>
<feature type="binding site" evidence="7">
    <location>
        <begin position="14"/>
        <end position="19"/>
    </location>
    <ligand>
        <name>GTP</name>
        <dbReference type="ChEBI" id="CHEBI:37565"/>
    </ligand>
</feature>
<gene>
    <name evidence="10" type="ORF">BpHYR1_053032</name>
</gene>
<dbReference type="InterPro" id="IPR000850">
    <property type="entry name" value="Adenylat/UMP-CMP_kin"/>
</dbReference>
<comment type="function">
    <text evidence="7">Involved in maintaining the homeostasis of cellular nucleotides by catalyzing the interconversion of nucleoside phosphates. Has GTP:AMP phosphotransferase and ITP:AMP phosphotransferase activities.</text>
</comment>
<dbReference type="Proteomes" id="UP000276133">
    <property type="component" value="Unassembled WGS sequence"/>
</dbReference>
<dbReference type="GO" id="GO:0005524">
    <property type="term" value="F:ATP binding"/>
    <property type="evidence" value="ECO:0007669"/>
    <property type="project" value="InterPro"/>
</dbReference>
<comment type="subcellular location">
    <subcellularLocation>
        <location evidence="1 7">Mitochondrion matrix</location>
    </subcellularLocation>
</comment>
<dbReference type="Gene3D" id="3.40.50.300">
    <property type="entry name" value="P-loop containing nucleotide triphosphate hydrolases"/>
    <property type="match status" value="1"/>
</dbReference>
<feature type="binding site" evidence="7">
    <location>
        <position position="198"/>
    </location>
    <ligand>
        <name>GTP</name>
        <dbReference type="ChEBI" id="CHEBI:37565"/>
    </ligand>
</feature>
<feature type="binding site" evidence="7">
    <location>
        <position position="125"/>
    </location>
    <ligand>
        <name>GTP</name>
        <dbReference type="ChEBI" id="CHEBI:37565"/>
    </ligand>
</feature>
<feature type="binding site" evidence="7">
    <location>
        <begin position="87"/>
        <end position="90"/>
    </location>
    <ligand>
        <name>AMP</name>
        <dbReference type="ChEBI" id="CHEBI:456215"/>
    </ligand>
</feature>
<dbReference type="InterPro" id="IPR006259">
    <property type="entry name" value="Adenyl_kin_sub"/>
</dbReference>
<dbReference type="GO" id="GO:0046039">
    <property type="term" value="P:GTP metabolic process"/>
    <property type="evidence" value="ECO:0007669"/>
    <property type="project" value="UniProtKB-UniRule"/>
</dbReference>
<dbReference type="InterPro" id="IPR019401">
    <property type="entry name" value="Znf_CHCC"/>
</dbReference>
<dbReference type="AlphaFoldDB" id="A0A3M7T049"/>
<dbReference type="PROSITE" id="PS00113">
    <property type="entry name" value="ADENYLATE_KINASE"/>
    <property type="match status" value="1"/>
</dbReference>
<dbReference type="EMBL" id="REGN01000507">
    <property type="protein sequence ID" value="RNA41396.1"/>
    <property type="molecule type" value="Genomic_DNA"/>
</dbReference>
<accession>A0A3M7T049</accession>
<evidence type="ECO:0000259" key="8">
    <source>
        <dbReference type="Pfam" id="PF05191"/>
    </source>
</evidence>
<keyword evidence="3 7" id="KW-0547">Nucleotide-binding</keyword>
<evidence type="ECO:0000256" key="3">
    <source>
        <dbReference type="ARBA" id="ARBA00022741"/>
    </source>
</evidence>
<comment type="catalytic activity">
    <reaction evidence="7">
        <text>a ribonucleoside 5'-triphosphate + AMP = a ribonucleoside 5'-diphosphate + ADP</text>
        <dbReference type="Rhea" id="RHEA:13749"/>
        <dbReference type="ChEBI" id="CHEBI:57930"/>
        <dbReference type="ChEBI" id="CHEBI:61557"/>
        <dbReference type="ChEBI" id="CHEBI:456215"/>
        <dbReference type="ChEBI" id="CHEBI:456216"/>
        <dbReference type="EC" id="2.7.4.10"/>
    </reaction>
</comment>
<sequence>MASKLRLIILGAPGSGKGTISSRIINEFKMAHISSGDILRSNIQQKTDLGLKVKDLISKGQLVTDDIITKVIIQELKKTKASWLLDGFPRNLNQCRILDNEKISIDRVINLEVPFEEITNRLKHRWIHPPSGRVYNLEFNPPKIPRKDDVTGEPLIQRPDDSEDVVLKRLNIYKQQIKPIIDFYSSKDLVETFTGRTSNYLWPLIKDNLIDFKNNKEASELKVQHDKKILASNEPVTHTGQMYSMDDYRKIRFETGPKLVNKNFAINLIKEDPVVVCDQRVIWSSGGGPLGHPKIFINLSNNEIHDCQYSGRKFIMRKFYDPSIHGKSIDYKDYLIEMKKNEFDIAA</sequence>
<dbReference type="GO" id="GO:0005525">
    <property type="term" value="F:GTP binding"/>
    <property type="evidence" value="ECO:0007669"/>
    <property type="project" value="UniProtKB-KW"/>
</dbReference>
<feature type="domain" description="Zinc finger CHCC-type" evidence="9">
    <location>
        <begin position="274"/>
        <end position="314"/>
    </location>
</feature>
<evidence type="ECO:0000256" key="2">
    <source>
        <dbReference type="ARBA" id="ARBA00022679"/>
    </source>
</evidence>
<dbReference type="EC" id="2.7.4.10" evidence="7"/>
<feature type="binding site" evidence="7">
    <location>
        <position position="94"/>
    </location>
    <ligand>
        <name>AMP</name>
        <dbReference type="ChEBI" id="CHEBI:456215"/>
    </ligand>
</feature>
<evidence type="ECO:0000256" key="5">
    <source>
        <dbReference type="ARBA" id="ARBA00023128"/>
    </source>
</evidence>
<evidence type="ECO:0000256" key="6">
    <source>
        <dbReference type="ARBA" id="ARBA00023134"/>
    </source>
</evidence>
<proteinExistence type="inferred from homology"/>
<dbReference type="GO" id="GO:0006172">
    <property type="term" value="P:ADP biosynthetic process"/>
    <property type="evidence" value="ECO:0007669"/>
    <property type="project" value="UniProtKB-UniRule"/>
</dbReference>
<dbReference type="HAMAP" id="MF_03169">
    <property type="entry name" value="Adenylate_kinase_AK3"/>
    <property type="match status" value="1"/>
</dbReference>
<dbReference type="InterPro" id="IPR027417">
    <property type="entry name" value="P-loop_NTPase"/>
</dbReference>
<dbReference type="Pfam" id="PF10276">
    <property type="entry name" value="zf-CHCC"/>
    <property type="match status" value="1"/>
</dbReference>
<dbReference type="SUPFAM" id="SSF52540">
    <property type="entry name" value="P-loop containing nucleoside triphosphate hydrolases"/>
    <property type="match status" value="1"/>
</dbReference>
<dbReference type="HAMAP" id="MF_00235">
    <property type="entry name" value="Adenylate_kinase_Adk"/>
    <property type="match status" value="1"/>
</dbReference>
<dbReference type="Pfam" id="PF00406">
    <property type="entry name" value="ADK"/>
    <property type="match status" value="1"/>
</dbReference>
<dbReference type="PRINTS" id="PR00094">
    <property type="entry name" value="ADENYLTKNASE"/>
</dbReference>
<feature type="binding site" evidence="7">
    <location>
        <position position="35"/>
    </location>
    <ligand>
        <name>AMP</name>
        <dbReference type="ChEBI" id="CHEBI:456215"/>
    </ligand>
</feature>
<keyword evidence="6 7" id="KW-0342">GTP-binding</keyword>
<feature type="region of interest" description="NMPbind" evidence="7">
    <location>
        <begin position="34"/>
        <end position="63"/>
    </location>
</feature>
<feature type="binding site" evidence="7">
    <location>
        <begin position="134"/>
        <end position="135"/>
    </location>
    <ligand>
        <name>GTP</name>
        <dbReference type="ChEBI" id="CHEBI:37565"/>
    </ligand>
</feature>
<dbReference type="InterPro" id="IPR028586">
    <property type="entry name" value="AK3/Ak4_mitochondrial"/>
</dbReference>
<comment type="similarity">
    <text evidence="7">Belongs to the adenylate kinase family. AK3 subfamily.</text>
</comment>
<evidence type="ECO:0000259" key="9">
    <source>
        <dbReference type="Pfam" id="PF10276"/>
    </source>
</evidence>
<evidence type="ECO:0000313" key="11">
    <source>
        <dbReference type="Proteomes" id="UP000276133"/>
    </source>
</evidence>
<dbReference type="NCBIfam" id="TIGR01351">
    <property type="entry name" value="adk"/>
    <property type="match status" value="1"/>
</dbReference>
<keyword evidence="4 7" id="KW-0418">Kinase</keyword>
<reference evidence="10 11" key="1">
    <citation type="journal article" date="2018" name="Sci. Rep.">
        <title>Genomic signatures of local adaptation to the degree of environmental predictability in rotifers.</title>
        <authorList>
            <person name="Franch-Gras L."/>
            <person name="Hahn C."/>
            <person name="Garcia-Roger E.M."/>
            <person name="Carmona M.J."/>
            <person name="Serra M."/>
            <person name="Gomez A."/>
        </authorList>
    </citation>
    <scope>NUCLEOTIDE SEQUENCE [LARGE SCALE GENOMIC DNA]</scope>
    <source>
        <strain evidence="10">HYR1</strain>
    </source>
</reference>
<dbReference type="Gene3D" id="2.60.260.40">
    <property type="entry name" value="q5lls5 like domains"/>
    <property type="match status" value="1"/>
</dbReference>
<evidence type="ECO:0000313" key="10">
    <source>
        <dbReference type="EMBL" id="RNA41396.1"/>
    </source>
</evidence>
<dbReference type="GO" id="GO:0004017">
    <property type="term" value="F:AMP kinase activity"/>
    <property type="evidence" value="ECO:0007669"/>
    <property type="project" value="InterPro"/>
</dbReference>
<dbReference type="GO" id="GO:0046899">
    <property type="term" value="F:nucleoside triphosphate adenylate kinase activity"/>
    <property type="evidence" value="ECO:0007669"/>
    <property type="project" value="UniProtKB-UniRule"/>
</dbReference>
<dbReference type="InterPro" id="IPR007862">
    <property type="entry name" value="Adenylate_kinase_lid-dom"/>
</dbReference>
<dbReference type="GO" id="GO:0046041">
    <property type="term" value="P:ITP metabolic process"/>
    <property type="evidence" value="ECO:0007669"/>
    <property type="project" value="UniProtKB-UniRule"/>
</dbReference>
<comment type="caution">
    <text evidence="10">The sequence shown here is derived from an EMBL/GenBank/DDBJ whole genome shotgun (WGS) entry which is preliminary data.</text>
</comment>
<feature type="binding site" evidence="7">
    <location>
        <position position="169"/>
    </location>
    <ligand>
        <name>AMP</name>
        <dbReference type="ChEBI" id="CHEBI:456215"/>
    </ligand>
</feature>
<dbReference type="STRING" id="10195.A0A3M7T049"/>
<comment type="domain">
    <text evidence="7">Consists of three domains, a large central CORE domain and two small peripheral domains, NMPbind and LID, which undergo movements during catalysis. The LID domain closes over the site of phosphoryl transfer upon GTP binding. Assembling and dissambling the active center during each catalytic cycle provides an effective means to prevent GTP hydrolysis.</text>
</comment>
<evidence type="ECO:0000256" key="1">
    <source>
        <dbReference type="ARBA" id="ARBA00004305"/>
    </source>
</evidence>
<feature type="binding site" evidence="7">
    <location>
        <position position="158"/>
    </location>
    <ligand>
        <name>AMP</name>
        <dbReference type="ChEBI" id="CHEBI:456215"/>
    </ligand>
</feature>
<feature type="domain" description="Adenylate kinase active site lid" evidence="8">
    <location>
        <begin position="125"/>
        <end position="160"/>
    </location>
</feature>
<feature type="binding site" evidence="7">
    <location>
        <begin position="61"/>
        <end position="63"/>
    </location>
    <ligand>
        <name>AMP</name>
        <dbReference type="ChEBI" id="CHEBI:456215"/>
    </ligand>
</feature>
<dbReference type="PANTHER" id="PTHR23359">
    <property type="entry name" value="NUCLEOTIDE KINASE"/>
    <property type="match status" value="1"/>
</dbReference>
<evidence type="ECO:0000256" key="4">
    <source>
        <dbReference type="ARBA" id="ARBA00022777"/>
    </source>
</evidence>
<dbReference type="GO" id="GO:0005759">
    <property type="term" value="C:mitochondrial matrix"/>
    <property type="evidence" value="ECO:0007669"/>
    <property type="project" value="UniProtKB-SubCell"/>
</dbReference>
<dbReference type="OrthoDB" id="439792at2759"/>
<evidence type="ECO:0000256" key="7">
    <source>
        <dbReference type="HAMAP-Rule" id="MF_03169"/>
    </source>
</evidence>
<keyword evidence="11" id="KW-1185">Reference proteome</keyword>
<dbReference type="GO" id="GO:0046033">
    <property type="term" value="P:AMP metabolic process"/>
    <property type="evidence" value="ECO:0007669"/>
    <property type="project" value="UniProtKB-UniRule"/>
</dbReference>
<comment type="subunit">
    <text evidence="7">Monomer.</text>
</comment>
<protein>
    <recommendedName>
        <fullName evidence="7">GTP:AMP phosphotransferase, mitochondrial</fullName>
        <ecNumber evidence="7">2.7.4.10</ecNumber>
    </recommendedName>
    <alternativeName>
        <fullName evidence="7">Adenylate kinase 3</fullName>
        <shortName evidence="7">AK 3</shortName>
    </alternativeName>
</protein>
<feature type="region of interest" description="LID" evidence="7">
    <location>
        <begin position="124"/>
        <end position="161"/>
    </location>
</feature>
<dbReference type="CDD" id="cd01428">
    <property type="entry name" value="ADK"/>
    <property type="match status" value="1"/>
</dbReference>
<keyword evidence="2 7" id="KW-0808">Transferase</keyword>
<keyword evidence="5 7" id="KW-0496">Mitochondrion</keyword>
<dbReference type="InterPro" id="IPR033690">
    <property type="entry name" value="Adenylat_kinase_CS"/>
</dbReference>
<dbReference type="FunFam" id="3.40.50.300:FF:000106">
    <property type="entry name" value="Adenylate kinase mitochondrial"/>
    <property type="match status" value="1"/>
</dbReference>
<organism evidence="10 11">
    <name type="scientific">Brachionus plicatilis</name>
    <name type="common">Marine rotifer</name>
    <name type="synonym">Brachionus muelleri</name>
    <dbReference type="NCBI Taxonomy" id="10195"/>
    <lineage>
        <taxon>Eukaryota</taxon>
        <taxon>Metazoa</taxon>
        <taxon>Spiralia</taxon>
        <taxon>Gnathifera</taxon>
        <taxon>Rotifera</taxon>
        <taxon>Eurotatoria</taxon>
        <taxon>Monogononta</taxon>
        <taxon>Pseudotrocha</taxon>
        <taxon>Ploima</taxon>
        <taxon>Brachionidae</taxon>
        <taxon>Brachionus</taxon>
    </lineage>
</organism>
<name>A0A3M7T049_BRAPC</name>
<feature type="binding site" evidence="7">
    <location>
        <position position="40"/>
    </location>
    <ligand>
        <name>AMP</name>
        <dbReference type="ChEBI" id="CHEBI:456215"/>
    </ligand>
</feature>